<evidence type="ECO:0000313" key="8">
    <source>
        <dbReference type="Proteomes" id="UP000196053"/>
    </source>
</evidence>
<dbReference type="NCBIfam" id="TIGR00031">
    <property type="entry name" value="UDP-GALP_mutase"/>
    <property type="match status" value="1"/>
</dbReference>
<dbReference type="Pfam" id="PF13450">
    <property type="entry name" value="NAD_binding_8"/>
    <property type="match status" value="1"/>
</dbReference>
<evidence type="ECO:0000313" key="7">
    <source>
        <dbReference type="EMBL" id="CUH93204.1"/>
    </source>
</evidence>
<evidence type="ECO:0000256" key="3">
    <source>
        <dbReference type="ARBA" id="ARBA00022630"/>
    </source>
</evidence>
<organism evidence="7 8">
    <name type="scientific">Herbinix luporum</name>
    <dbReference type="NCBI Taxonomy" id="1679721"/>
    <lineage>
        <taxon>Bacteria</taxon>
        <taxon>Bacillati</taxon>
        <taxon>Bacillota</taxon>
        <taxon>Clostridia</taxon>
        <taxon>Lachnospirales</taxon>
        <taxon>Lachnospiraceae</taxon>
        <taxon>Herbinix</taxon>
    </lineage>
</organism>
<evidence type="ECO:0000256" key="2">
    <source>
        <dbReference type="ARBA" id="ARBA00009321"/>
    </source>
</evidence>
<comment type="cofactor">
    <cofactor evidence="1">
        <name>FAD</name>
        <dbReference type="ChEBI" id="CHEBI:57692"/>
    </cofactor>
</comment>
<dbReference type="AlphaFoldDB" id="A0A0K8J707"/>
<keyword evidence="3" id="KW-0285">Flavoprotein</keyword>
<keyword evidence="4" id="KW-0274">FAD</keyword>
<dbReference type="SUPFAM" id="SSF54373">
    <property type="entry name" value="FAD-linked reductases, C-terminal domain"/>
    <property type="match status" value="1"/>
</dbReference>
<dbReference type="InterPro" id="IPR004379">
    <property type="entry name" value="UDP-GALP_mutase"/>
</dbReference>
<proteinExistence type="inferred from homology"/>
<keyword evidence="8" id="KW-1185">Reference proteome</keyword>
<dbReference type="Pfam" id="PF03275">
    <property type="entry name" value="GLF"/>
    <property type="match status" value="1"/>
</dbReference>
<feature type="domain" description="UDP-galactopyranose mutase C-terminal" evidence="6">
    <location>
        <begin position="148"/>
        <end position="344"/>
    </location>
</feature>
<dbReference type="EMBL" id="LN879430">
    <property type="protein sequence ID" value="CUH93204.1"/>
    <property type="molecule type" value="Genomic_DNA"/>
</dbReference>
<dbReference type="Gene3D" id="3.40.50.720">
    <property type="entry name" value="NAD(P)-binding Rossmann-like Domain"/>
    <property type="match status" value="3"/>
</dbReference>
<dbReference type="OrthoDB" id="9769600at2"/>
<evidence type="ECO:0000256" key="4">
    <source>
        <dbReference type="ARBA" id="ARBA00022827"/>
    </source>
</evidence>
<dbReference type="PANTHER" id="PTHR21197">
    <property type="entry name" value="UDP-GALACTOPYRANOSE MUTASE"/>
    <property type="match status" value="1"/>
</dbReference>
<dbReference type="GO" id="GO:0050660">
    <property type="term" value="F:flavin adenine dinucleotide binding"/>
    <property type="evidence" value="ECO:0007669"/>
    <property type="project" value="TreeGrafter"/>
</dbReference>
<dbReference type="RefSeq" id="WP_058258468.1">
    <property type="nucleotide sequence ID" value="NZ_LN879430.1"/>
</dbReference>
<comment type="similarity">
    <text evidence="2">Belongs to the UDP-galactopyranose/dTDP-fucopyranose mutase family.</text>
</comment>
<evidence type="ECO:0000259" key="6">
    <source>
        <dbReference type="Pfam" id="PF03275"/>
    </source>
</evidence>
<sequence length="366" mass="43257">MKFKYVIVGAGLAGLTVAERIANELNEKVLVIEKRGHIGGNVYDSYNNDGILIHNYGPHIFHTNDREVYLYLSKFTKWNDFWHRVLTYVDGNLVPMPITVETINKLYNLNLDCFQVEEFLKQQAEDIKEVKTSKDVALSKVGQDIYEKIFETYTKKQWGVDPGQLDTSVISRIPIRLNRDTRYFADKYQGMPSHGYTKMCENMVANKNIKIMLNTDYKEVMDQIDYDYLIYTGPTDEFYNYKHGKLAYRSIRFEFETFDLEEYQEAPVVNYPNDYDYTRITEFKKLTWQKHNKTTICKEFPCAEGEPYYPFPTKDCKAQFALYEEEMKKETNVIFLGRLAEYRYYNMDAVVRRAIDVFKELSNNVR</sequence>
<name>A0A0K8J707_9FIRM</name>
<dbReference type="InterPro" id="IPR015899">
    <property type="entry name" value="UDP-GalPyranose_mutase_C"/>
</dbReference>
<evidence type="ECO:0000256" key="1">
    <source>
        <dbReference type="ARBA" id="ARBA00001974"/>
    </source>
</evidence>
<evidence type="ECO:0000256" key="5">
    <source>
        <dbReference type="ARBA" id="ARBA00023235"/>
    </source>
</evidence>
<dbReference type="KEGG" id="hsd:SD1D_1659"/>
<accession>A0A0K8J707</accession>
<dbReference type="PANTHER" id="PTHR21197:SF0">
    <property type="entry name" value="UDP-GALACTOPYRANOSE MUTASE"/>
    <property type="match status" value="1"/>
</dbReference>
<dbReference type="GO" id="GO:0008767">
    <property type="term" value="F:UDP-galactopyranose mutase activity"/>
    <property type="evidence" value="ECO:0007669"/>
    <property type="project" value="InterPro"/>
</dbReference>
<dbReference type="GO" id="GO:0005829">
    <property type="term" value="C:cytosol"/>
    <property type="evidence" value="ECO:0007669"/>
    <property type="project" value="TreeGrafter"/>
</dbReference>
<gene>
    <name evidence="7" type="ORF">SD1D_1659</name>
</gene>
<reference evidence="8" key="1">
    <citation type="submission" date="2015-09" db="EMBL/GenBank/DDBJ databases">
        <authorList>
            <person name="Wibberg D."/>
        </authorList>
    </citation>
    <scope>NUCLEOTIDE SEQUENCE [LARGE SCALE GENOMIC DNA]</scope>
    <source>
        <strain evidence="8">SD1D</strain>
    </source>
</reference>
<dbReference type="SUPFAM" id="SSF51971">
    <property type="entry name" value="Nucleotide-binding domain"/>
    <property type="match status" value="1"/>
</dbReference>
<protein>
    <recommendedName>
        <fullName evidence="6">UDP-galactopyranose mutase C-terminal domain-containing protein</fullName>
    </recommendedName>
</protein>
<dbReference type="Proteomes" id="UP000196053">
    <property type="component" value="Chromosome I"/>
</dbReference>
<keyword evidence="5" id="KW-0413">Isomerase</keyword>